<proteinExistence type="predicted"/>
<dbReference type="InterPro" id="IPR032675">
    <property type="entry name" value="LRR_dom_sf"/>
</dbReference>
<dbReference type="PANTHER" id="PTHR48057">
    <property type="entry name" value="LEUCINE-RICH REPEAT SERINE/THREONINE-PROTEIN KINASE 1"/>
    <property type="match status" value="1"/>
</dbReference>
<dbReference type="SUPFAM" id="SSF52058">
    <property type="entry name" value="L domain-like"/>
    <property type="match status" value="1"/>
</dbReference>
<evidence type="ECO:0000256" key="1">
    <source>
        <dbReference type="ARBA" id="ARBA00022737"/>
    </source>
</evidence>
<protein>
    <recommendedName>
        <fullName evidence="4">L domain-like protein</fullName>
    </recommendedName>
</protein>
<dbReference type="EMBL" id="JATAAI010000010">
    <property type="protein sequence ID" value="KAK1743035.1"/>
    <property type="molecule type" value="Genomic_DNA"/>
</dbReference>
<dbReference type="Gene3D" id="3.80.10.10">
    <property type="entry name" value="Ribonuclease Inhibitor"/>
    <property type="match status" value="1"/>
</dbReference>
<accession>A0AAD8YCI4</accession>
<organism evidence="2 3">
    <name type="scientific">Skeletonema marinoi</name>
    <dbReference type="NCBI Taxonomy" id="267567"/>
    <lineage>
        <taxon>Eukaryota</taxon>
        <taxon>Sar</taxon>
        <taxon>Stramenopiles</taxon>
        <taxon>Ochrophyta</taxon>
        <taxon>Bacillariophyta</taxon>
        <taxon>Coscinodiscophyceae</taxon>
        <taxon>Thalassiosirophycidae</taxon>
        <taxon>Thalassiosirales</taxon>
        <taxon>Skeletonemataceae</taxon>
        <taxon>Skeletonema</taxon>
        <taxon>Skeletonema marinoi-dohrnii complex</taxon>
    </lineage>
</organism>
<dbReference type="FunFam" id="3.80.10.10:FF:000383">
    <property type="entry name" value="Leucine-rich repeat receptor protein kinase EMS1"/>
    <property type="match status" value="1"/>
</dbReference>
<evidence type="ECO:0000313" key="2">
    <source>
        <dbReference type="EMBL" id="KAK1743035.1"/>
    </source>
</evidence>
<reference evidence="2" key="1">
    <citation type="submission" date="2023-06" db="EMBL/GenBank/DDBJ databases">
        <title>Survivors Of The Sea: Transcriptome response of Skeletonema marinoi to long-term dormancy.</title>
        <authorList>
            <person name="Pinder M.I.M."/>
            <person name="Kourtchenko O."/>
            <person name="Robertson E.K."/>
            <person name="Larsson T."/>
            <person name="Maumus F."/>
            <person name="Osuna-Cruz C.M."/>
            <person name="Vancaester E."/>
            <person name="Stenow R."/>
            <person name="Vandepoele K."/>
            <person name="Ploug H."/>
            <person name="Bruchert V."/>
            <person name="Godhe A."/>
            <person name="Topel M."/>
        </authorList>
    </citation>
    <scope>NUCLEOTIDE SEQUENCE</scope>
    <source>
        <strain evidence="2">R05AC</strain>
    </source>
</reference>
<dbReference type="InterPro" id="IPR001611">
    <property type="entry name" value="Leu-rich_rpt"/>
</dbReference>
<dbReference type="InterPro" id="IPR052595">
    <property type="entry name" value="LRRC69/RLP"/>
</dbReference>
<dbReference type="Pfam" id="PF00560">
    <property type="entry name" value="LRR_1"/>
    <property type="match status" value="2"/>
</dbReference>
<evidence type="ECO:0008006" key="4">
    <source>
        <dbReference type="Google" id="ProtNLM"/>
    </source>
</evidence>
<comment type="caution">
    <text evidence="2">The sequence shown here is derived from an EMBL/GenBank/DDBJ whole genome shotgun (WGS) entry which is preliminary data.</text>
</comment>
<keyword evidence="1" id="KW-0677">Repeat</keyword>
<keyword evidence="3" id="KW-1185">Reference proteome</keyword>
<gene>
    <name evidence="2" type="ORF">QTG54_006632</name>
</gene>
<dbReference type="AlphaFoldDB" id="A0AAD8YCI4"/>
<dbReference type="Proteomes" id="UP001224775">
    <property type="component" value="Unassembled WGS sequence"/>
</dbReference>
<sequence length="1065" mass="115862">MADEAVVGCGPKYLPPSSQAATSPHRMYMKSIALFVAIYGRTALAALTPSCQDGDSGTSCHTCTPRSSEFEPPGVGQVWYSHCCTESETNTADPPVTDTKEYCYSYSLKGYPSNQQHGMKPTCSENGSGNLAWTLEGQCKKDGTDYPYVPLTDSSEGCPGEYDSSNAYDTGDTVEDNGVVFTCSGAAAFCNLNAPNLRSVGAHYWKPTNSCTGTVNPTESPVFINPQDGCPEEFDSSTTYEANDRVSVTREDGRSVMYTCKAFPASQWCNVATYSPLNTDKQCNGKECWPDAWTRIGGCTGSYSPTGTPTFDPANVEGCPEEYDDGSEYEGGDRVSVTAAGEDYGKIYECKAWPEADHCGNEAYSPLNTDKLCNGKVCWPIAWTYIKGCTGTITPTATPTFDPANVEGCPDEYDDGTEYEEGDKVSAKADGEDYGKIYQCKAWPEADHCGNEAYSPLNTEKLCNDQVCWPIAWSYLGGCTGTLTPTATPTFDPANVGGCPDEFEEGTDYEEGDKMSIVADGEDYGKIYKCKGWPFTGHCKSEAFSPLNTAKACSGEVCWPEAWTYEGGCTGTITPTAAPQFNTLSQWVKQGCPPEYVPNNSAYKPEDYVSVPKNDDNTYGVVWQCKNAMTAPWCQNEGYAPGTQTVVRLGRRWVSPTMLASNPNPIKRVCQFKYKLDTTSDGEYIVLQAGSWEKGGTSFATVTGGAPFDLFKAGHVVRDGTDARKCNRWPFTPYCNQFSPFVRDASDYNPILSRKGWKEIACENVVSVVDEVTGREDEFNPDPAIPGPVFASNGDLLVKKTELKCATDYGFGSSAAPTVCTQSRSAKIQDLLLLSTVSELDVLNDEASPQGKAFLWITSETNSQLMPGNDDDKIIQRYVLSVLYYALNGANWKAMEGWLTDGDECNWDNISCEDATTSVVTHYEPERNRLEGTIPSEIGELTGLVSLDFRNNNIEGTIPTEFGSLASLETLLFDSNDLSGSIPNEFGNLINLQKLQLQYAGLSGSMPDEICALRTDAVPAGQLSVLTADCGGATPEIKEECRIGDERNSAGFKLRLRRTRRACYC</sequence>
<evidence type="ECO:0000313" key="3">
    <source>
        <dbReference type="Proteomes" id="UP001224775"/>
    </source>
</evidence>
<name>A0AAD8YCI4_9STRA</name>